<accession>A0A1G6VAN0</accession>
<evidence type="ECO:0000313" key="1">
    <source>
        <dbReference type="EMBL" id="SDD50760.1"/>
    </source>
</evidence>
<evidence type="ECO:0008006" key="3">
    <source>
        <dbReference type="Google" id="ProtNLM"/>
    </source>
</evidence>
<gene>
    <name evidence="1" type="ORF">SAMN04487767_106269</name>
</gene>
<dbReference type="AlphaFoldDB" id="A0A1G6VAN0"/>
<dbReference type="Proteomes" id="UP000183507">
    <property type="component" value="Unassembled WGS sequence"/>
</dbReference>
<dbReference type="RefSeq" id="WP_074651315.1">
    <property type="nucleotide sequence ID" value="NZ_FMZR01000006.1"/>
</dbReference>
<organism evidence="1 2">
    <name type="scientific">Bacillus wiedmannii</name>
    <dbReference type="NCBI Taxonomy" id="1890302"/>
    <lineage>
        <taxon>Bacteria</taxon>
        <taxon>Bacillati</taxon>
        <taxon>Bacillota</taxon>
        <taxon>Bacilli</taxon>
        <taxon>Bacillales</taxon>
        <taxon>Bacillaceae</taxon>
        <taxon>Bacillus</taxon>
        <taxon>Bacillus cereus group</taxon>
    </lineage>
</organism>
<name>A0A1G6VAN0_9BACI</name>
<evidence type="ECO:0000313" key="2">
    <source>
        <dbReference type="Proteomes" id="UP000183507"/>
    </source>
</evidence>
<dbReference type="EMBL" id="FMZR01000006">
    <property type="protein sequence ID" value="SDD50760.1"/>
    <property type="molecule type" value="Genomic_DNA"/>
</dbReference>
<reference evidence="2" key="1">
    <citation type="submission" date="2016-10" db="EMBL/GenBank/DDBJ databases">
        <authorList>
            <person name="Varghese N."/>
        </authorList>
    </citation>
    <scope>NUCLEOTIDE SEQUENCE [LARGE SCALE GENOMIC DNA]</scope>
    <source>
        <strain evidence="2">KPR-7A</strain>
    </source>
</reference>
<proteinExistence type="predicted"/>
<sequence length="147" mass="17742">MLDDDKFDNSLKDVLVNNSLLPLESNPYWFNFEMNYKYNEKEKHTNDLPLRKKIGKFVPKNKRGLYIFVNPNTEEVLYVGEGWIRDRLHEHVKKLYEENIRPRNIFFKSIQGDVQIYWTECVGYHRRIAIEGALQCVLKPRYRRDNC</sequence>
<protein>
    <recommendedName>
        <fullName evidence="3">GIY-YIG domain-containing protein</fullName>
    </recommendedName>
</protein>